<evidence type="ECO:0000313" key="9">
    <source>
        <dbReference type="Proteomes" id="UP000016587"/>
    </source>
</evidence>
<dbReference type="SMART" id="SM00245">
    <property type="entry name" value="TSPc"/>
    <property type="match status" value="1"/>
</dbReference>
<evidence type="ECO:0000256" key="5">
    <source>
        <dbReference type="RuleBase" id="RU004404"/>
    </source>
</evidence>
<evidence type="ECO:0000259" key="7">
    <source>
        <dbReference type="PROSITE" id="PS50106"/>
    </source>
</evidence>
<reference evidence="9" key="2">
    <citation type="submission" date="2013-07" db="EMBL/GenBank/DDBJ databases">
        <authorList>
            <person name="Morais-Silva F.O."/>
            <person name="Rezende A.M."/>
            <person name="Pimentel C."/>
            <person name="Resende D.M."/>
            <person name="Santos C.I."/>
            <person name="Clemente C."/>
            <person name="de Oliveira L.M."/>
            <person name="da Silva S.M."/>
            <person name="Costa D.A."/>
            <person name="Varela-Raposo A."/>
            <person name="Horacio E.C.A."/>
            <person name="Matos M."/>
            <person name="Flores O."/>
            <person name="Ruiz J.C."/>
            <person name="Rodrigues-Pousada C."/>
        </authorList>
    </citation>
    <scope>NUCLEOTIDE SEQUENCE [LARGE SCALE GENOMIC DNA]</scope>
    <source>
        <strain evidence="9">ATCC 19364 / DSM 1382 / NCIMB 9332 / VKM B-1759</strain>
    </source>
</reference>
<evidence type="ECO:0000256" key="4">
    <source>
        <dbReference type="ARBA" id="ARBA00022825"/>
    </source>
</evidence>
<dbReference type="CDD" id="cd07560">
    <property type="entry name" value="Peptidase_S41_CPP"/>
    <property type="match status" value="1"/>
</dbReference>
<dbReference type="FunFam" id="3.90.226.10:FF:000029">
    <property type="entry name" value="Peptidase, S41 family"/>
    <property type="match status" value="1"/>
</dbReference>
<dbReference type="RefSeq" id="WP_021761479.1">
    <property type="nucleotide sequence ID" value="NC_022444.1"/>
</dbReference>
<dbReference type="SUPFAM" id="SSF52096">
    <property type="entry name" value="ClpP/crotonase"/>
    <property type="match status" value="1"/>
</dbReference>
<dbReference type="Pfam" id="PF03572">
    <property type="entry name" value="Peptidase_S41"/>
    <property type="match status" value="1"/>
</dbReference>
<reference evidence="8 9" key="1">
    <citation type="journal article" date="2013" name="J. Bacteriol.">
        <title>Roles of HynAB and Ech, the only two hydrogenases found in the model sulfate reducer Desulfovibrio gigas.</title>
        <authorList>
            <person name="Morais-Silva F.O."/>
            <person name="Santos C.I."/>
            <person name="Rodrigues R."/>
            <person name="Pereira I.A."/>
            <person name="Rodrigues-Pousada C."/>
        </authorList>
    </citation>
    <scope>NUCLEOTIDE SEQUENCE [LARGE SCALE GENOMIC DNA]</scope>
    <source>
        <strain evidence="9">ATCC 19364 / DSM 1382 / NCIMB 9332 / VKM B-1759</strain>
    </source>
</reference>
<feature type="signal peptide" evidence="6">
    <location>
        <begin position="1"/>
        <end position="23"/>
    </location>
</feature>
<dbReference type="Gene3D" id="3.30.750.44">
    <property type="match status" value="1"/>
</dbReference>
<dbReference type="FunFam" id="3.30.750.44:FF:000001">
    <property type="entry name" value="S41 family peptidase"/>
    <property type="match status" value="1"/>
</dbReference>
<evidence type="ECO:0000256" key="2">
    <source>
        <dbReference type="ARBA" id="ARBA00022670"/>
    </source>
</evidence>
<keyword evidence="3 5" id="KW-0378">Hydrolase</keyword>
<accession>T2GEU9</accession>
<dbReference type="InterPro" id="IPR041489">
    <property type="entry name" value="PDZ_6"/>
</dbReference>
<keyword evidence="2 5" id="KW-0645">Protease</keyword>
<name>T2GEU9_MEGG1</name>
<dbReference type="MEROPS" id="S41.004"/>
<dbReference type="PANTHER" id="PTHR32060:SF30">
    <property type="entry name" value="CARBOXY-TERMINAL PROCESSING PROTEASE CTPA"/>
    <property type="match status" value="1"/>
</dbReference>
<dbReference type="Gene3D" id="2.30.42.10">
    <property type="match status" value="1"/>
</dbReference>
<evidence type="ECO:0000256" key="6">
    <source>
        <dbReference type="SAM" id="SignalP"/>
    </source>
</evidence>
<dbReference type="EMBL" id="CP006585">
    <property type="protein sequence ID" value="AGW14457.1"/>
    <property type="molecule type" value="Genomic_DNA"/>
</dbReference>
<dbReference type="Pfam" id="PF22694">
    <property type="entry name" value="CtpB_N-like"/>
    <property type="match status" value="1"/>
</dbReference>
<dbReference type="Gene3D" id="3.90.226.10">
    <property type="entry name" value="2-enoyl-CoA Hydratase, Chain A, domain 1"/>
    <property type="match status" value="1"/>
</dbReference>
<keyword evidence="6" id="KW-0732">Signal</keyword>
<dbReference type="InterPro" id="IPR055210">
    <property type="entry name" value="CtpA/B_N"/>
</dbReference>
<dbReference type="SMART" id="SM00228">
    <property type="entry name" value="PDZ"/>
    <property type="match status" value="1"/>
</dbReference>
<dbReference type="GO" id="GO:0008236">
    <property type="term" value="F:serine-type peptidase activity"/>
    <property type="evidence" value="ECO:0007669"/>
    <property type="project" value="UniProtKB-KW"/>
</dbReference>
<dbReference type="InterPro" id="IPR036034">
    <property type="entry name" value="PDZ_sf"/>
</dbReference>
<evidence type="ECO:0000256" key="3">
    <source>
        <dbReference type="ARBA" id="ARBA00022801"/>
    </source>
</evidence>
<dbReference type="Proteomes" id="UP000016587">
    <property type="component" value="Chromosome"/>
</dbReference>
<keyword evidence="4 5" id="KW-0720">Serine protease</keyword>
<protein>
    <submittedName>
        <fullName evidence="8">Putative carboxyl-terminal protease</fullName>
    </submittedName>
</protein>
<proteinExistence type="inferred from homology"/>
<sequence>MHPRLICCTLLLALCVAVPPAHGQGKAENRYDPLKRFSQVLDMVETYYVRDVNRQELVEGAVGGMLEKLDPHSAYMDKEAFSEMQVSTSGEFSGIGIEIGSKDSRLIVISPIEDTPAFRAGLRTGDLILEIDGQSTQGMSLVDAVKLIRGPKGSEVLLTILHKNSRTPEKVSILRDTIPIISVKSEVLEDGILYLRLNKFNEHSTEEMENALAAYHKKGRPLKGVVLDLRNNPGGLLDQAVSITDLFLSEGMIVYIQGRDKRNRKDFTATRSSDDITVPMVTLINAGSASASEIVAGALQDHKRSLLIGEPTFGKGSVQTIIPLSDGAGMKLTTALYYTPGGRTIQAEGIKPDMHVPLATDDLNSLADMREKDLTRHLENGRKDKVDPASQASKVQEMLEKDNQLRLALQFVKNPPAGFGPK</sequence>
<dbReference type="eggNOG" id="COG0793">
    <property type="taxonomic scope" value="Bacteria"/>
</dbReference>
<dbReference type="InterPro" id="IPR005151">
    <property type="entry name" value="Tail-specific_protease"/>
</dbReference>
<dbReference type="GO" id="GO:0006508">
    <property type="term" value="P:proteolysis"/>
    <property type="evidence" value="ECO:0007669"/>
    <property type="project" value="UniProtKB-KW"/>
</dbReference>
<dbReference type="InterPro" id="IPR029045">
    <property type="entry name" value="ClpP/crotonase-like_dom_sf"/>
</dbReference>
<dbReference type="OrthoDB" id="9812068at2"/>
<dbReference type="CDD" id="cd06782">
    <property type="entry name" value="cpPDZ_CPP-like"/>
    <property type="match status" value="1"/>
</dbReference>
<dbReference type="PROSITE" id="PS50106">
    <property type="entry name" value="PDZ"/>
    <property type="match status" value="1"/>
</dbReference>
<dbReference type="GO" id="GO:0007165">
    <property type="term" value="P:signal transduction"/>
    <property type="evidence" value="ECO:0007669"/>
    <property type="project" value="TreeGrafter"/>
</dbReference>
<dbReference type="FunFam" id="2.30.42.10:FF:000063">
    <property type="entry name" value="Peptidase, S41 family"/>
    <property type="match status" value="1"/>
</dbReference>
<dbReference type="HOGENOM" id="CLU_017295_1_1_7"/>
<dbReference type="InterPro" id="IPR004447">
    <property type="entry name" value="Peptidase_S41A"/>
</dbReference>
<dbReference type="AlphaFoldDB" id="T2GEU9"/>
<dbReference type="GO" id="GO:0030288">
    <property type="term" value="C:outer membrane-bounded periplasmic space"/>
    <property type="evidence" value="ECO:0007669"/>
    <property type="project" value="TreeGrafter"/>
</dbReference>
<dbReference type="NCBIfam" id="TIGR00225">
    <property type="entry name" value="prc"/>
    <property type="match status" value="1"/>
</dbReference>
<organism evidence="8 9">
    <name type="scientific">Megalodesulfovibrio gigas (strain ATCC 19364 / DSM 1382 / NCIMB 9332 / VKM B-1759)</name>
    <name type="common">Desulfovibrio gigas</name>
    <dbReference type="NCBI Taxonomy" id="1121448"/>
    <lineage>
        <taxon>Bacteria</taxon>
        <taxon>Pseudomonadati</taxon>
        <taxon>Thermodesulfobacteriota</taxon>
        <taxon>Desulfovibrionia</taxon>
        <taxon>Desulfovibrionales</taxon>
        <taxon>Desulfovibrionaceae</taxon>
        <taxon>Megalodesulfovibrio</taxon>
    </lineage>
</organism>
<evidence type="ECO:0000313" key="8">
    <source>
        <dbReference type="EMBL" id="AGW14457.1"/>
    </source>
</evidence>
<dbReference type="InterPro" id="IPR001478">
    <property type="entry name" value="PDZ"/>
</dbReference>
<dbReference type="SUPFAM" id="SSF50156">
    <property type="entry name" value="PDZ domain-like"/>
    <property type="match status" value="1"/>
</dbReference>
<dbReference type="PANTHER" id="PTHR32060">
    <property type="entry name" value="TAIL-SPECIFIC PROTEASE"/>
    <property type="match status" value="1"/>
</dbReference>
<dbReference type="Pfam" id="PF17820">
    <property type="entry name" value="PDZ_6"/>
    <property type="match status" value="1"/>
</dbReference>
<gene>
    <name evidence="8" type="ORF">DGI_2726</name>
</gene>
<dbReference type="KEGG" id="dgg:DGI_2726"/>
<keyword evidence="9" id="KW-1185">Reference proteome</keyword>
<dbReference type="PATRIC" id="fig|1121448.10.peg.2686"/>
<evidence type="ECO:0000256" key="1">
    <source>
        <dbReference type="ARBA" id="ARBA00009179"/>
    </source>
</evidence>
<feature type="chain" id="PRO_5004599869" evidence="6">
    <location>
        <begin position="24"/>
        <end position="422"/>
    </location>
</feature>
<dbReference type="STRING" id="1121448.DGI_2726"/>
<feature type="domain" description="PDZ" evidence="7">
    <location>
        <begin position="81"/>
        <end position="163"/>
    </location>
</feature>
<dbReference type="GO" id="GO:0004175">
    <property type="term" value="F:endopeptidase activity"/>
    <property type="evidence" value="ECO:0007669"/>
    <property type="project" value="TreeGrafter"/>
</dbReference>
<comment type="similarity">
    <text evidence="1 5">Belongs to the peptidase S41A family.</text>
</comment>